<dbReference type="Gene3D" id="3.90.1150.10">
    <property type="entry name" value="Aspartate Aminotransferase, domain 1"/>
    <property type="match status" value="1"/>
</dbReference>
<name>A0A9D3M108_ANGAN</name>
<dbReference type="CDD" id="cd00609">
    <property type="entry name" value="AAT_like"/>
    <property type="match status" value="1"/>
</dbReference>
<feature type="domain" description="Nucleoplasmin core" evidence="9">
    <location>
        <begin position="19"/>
        <end position="117"/>
    </location>
</feature>
<dbReference type="GO" id="GO:0004069">
    <property type="term" value="F:L-aspartate:2-oxoglutarate aminotransferase activity"/>
    <property type="evidence" value="ECO:0007669"/>
    <property type="project" value="UniProtKB-EC"/>
</dbReference>
<gene>
    <name evidence="10" type="ORF">ANANG_G00190520</name>
</gene>
<evidence type="ECO:0000313" key="11">
    <source>
        <dbReference type="Proteomes" id="UP001044222"/>
    </source>
</evidence>
<dbReference type="PANTHER" id="PTHR11879">
    <property type="entry name" value="ASPARTATE AMINOTRANSFERASE"/>
    <property type="match status" value="1"/>
</dbReference>
<dbReference type="PRINTS" id="PR00799">
    <property type="entry name" value="TRANSAMINASE"/>
</dbReference>
<dbReference type="Pfam" id="PF03066">
    <property type="entry name" value="Nucleoplasmin"/>
    <property type="match status" value="1"/>
</dbReference>
<dbReference type="GO" id="GO:0030170">
    <property type="term" value="F:pyridoxal phosphate binding"/>
    <property type="evidence" value="ECO:0007669"/>
    <property type="project" value="InterPro"/>
</dbReference>
<evidence type="ECO:0000256" key="3">
    <source>
        <dbReference type="ARBA" id="ARBA00011738"/>
    </source>
</evidence>
<evidence type="ECO:0000256" key="7">
    <source>
        <dbReference type="ARBA" id="ARBA00022898"/>
    </source>
</evidence>
<organism evidence="10 11">
    <name type="scientific">Anguilla anguilla</name>
    <name type="common">European freshwater eel</name>
    <name type="synonym">Muraena anguilla</name>
    <dbReference type="NCBI Taxonomy" id="7936"/>
    <lineage>
        <taxon>Eukaryota</taxon>
        <taxon>Metazoa</taxon>
        <taxon>Chordata</taxon>
        <taxon>Craniata</taxon>
        <taxon>Vertebrata</taxon>
        <taxon>Euteleostomi</taxon>
        <taxon>Actinopterygii</taxon>
        <taxon>Neopterygii</taxon>
        <taxon>Teleostei</taxon>
        <taxon>Anguilliformes</taxon>
        <taxon>Anguillidae</taxon>
        <taxon>Anguilla</taxon>
    </lineage>
</organism>
<evidence type="ECO:0000256" key="5">
    <source>
        <dbReference type="ARBA" id="ARBA00022576"/>
    </source>
</evidence>
<keyword evidence="7" id="KW-0663">Pyridoxal phosphate</keyword>
<keyword evidence="5" id="KW-0032">Aminotransferase</keyword>
<dbReference type="GO" id="GO:0005829">
    <property type="term" value="C:cytosol"/>
    <property type="evidence" value="ECO:0007669"/>
    <property type="project" value="TreeGrafter"/>
</dbReference>
<dbReference type="SUPFAM" id="SSF69203">
    <property type="entry name" value="Nucleoplasmin-like core domain"/>
    <property type="match status" value="1"/>
</dbReference>
<comment type="subunit">
    <text evidence="3">Homodimer.</text>
</comment>
<comment type="similarity">
    <text evidence="2">Belongs to the class-I pyridoxal-phosphate-dependent aminotransferase family.</text>
</comment>
<dbReference type="PANTHER" id="PTHR11879:SF36">
    <property type="entry name" value="ASPARTATE AMINOTRANSFERASE, CYTOPLASMIC 2"/>
    <property type="match status" value="1"/>
</dbReference>
<dbReference type="AlphaFoldDB" id="A0A9D3M108"/>
<dbReference type="Pfam" id="PF00155">
    <property type="entry name" value="Aminotran_1_2"/>
    <property type="match status" value="1"/>
</dbReference>
<evidence type="ECO:0000256" key="2">
    <source>
        <dbReference type="ARBA" id="ARBA00007441"/>
    </source>
</evidence>
<dbReference type="EMBL" id="JAFIRN010000010">
    <property type="protein sequence ID" value="KAG5840605.1"/>
    <property type="molecule type" value="Genomic_DNA"/>
</dbReference>
<dbReference type="InterPro" id="IPR000796">
    <property type="entry name" value="Asp_trans"/>
</dbReference>
<dbReference type="InterPro" id="IPR004839">
    <property type="entry name" value="Aminotransferase_I/II_large"/>
</dbReference>
<comment type="caution">
    <text evidence="10">The sequence shown here is derived from an EMBL/GenBank/DDBJ whole genome shotgun (WGS) entry which is preliminary data.</text>
</comment>
<dbReference type="InterPro" id="IPR024057">
    <property type="entry name" value="Nucleoplasmin_core_dom"/>
</dbReference>
<dbReference type="InterPro" id="IPR015422">
    <property type="entry name" value="PyrdxlP-dep_Trfase_small"/>
</dbReference>
<dbReference type="SUPFAM" id="SSF53383">
    <property type="entry name" value="PLP-dependent transferases"/>
    <property type="match status" value="1"/>
</dbReference>
<dbReference type="GO" id="GO:0006532">
    <property type="term" value="P:aspartate biosynthetic process"/>
    <property type="evidence" value="ECO:0007669"/>
    <property type="project" value="TreeGrafter"/>
</dbReference>
<proteinExistence type="inferred from homology"/>
<dbReference type="InterPro" id="IPR036824">
    <property type="entry name" value="Nucleoplasmin_core_dom_sf"/>
</dbReference>
<dbReference type="Proteomes" id="UP001044222">
    <property type="component" value="Chromosome 10"/>
</dbReference>
<dbReference type="InterPro" id="IPR015424">
    <property type="entry name" value="PyrdxlP-dep_Trfase"/>
</dbReference>
<evidence type="ECO:0000259" key="9">
    <source>
        <dbReference type="Pfam" id="PF03066"/>
    </source>
</evidence>
<reference evidence="10" key="1">
    <citation type="submission" date="2021-01" db="EMBL/GenBank/DDBJ databases">
        <title>A chromosome-scale assembly of European eel, Anguilla anguilla.</title>
        <authorList>
            <person name="Henkel C."/>
            <person name="Jong-Raadsen S.A."/>
            <person name="Dufour S."/>
            <person name="Weltzien F.-A."/>
            <person name="Palstra A.P."/>
            <person name="Pelster B."/>
            <person name="Spaink H.P."/>
            <person name="Van Den Thillart G.E."/>
            <person name="Jansen H."/>
            <person name="Zahm M."/>
            <person name="Klopp C."/>
            <person name="Cedric C."/>
            <person name="Louis A."/>
            <person name="Berthelot C."/>
            <person name="Parey E."/>
            <person name="Roest Crollius H."/>
            <person name="Montfort J."/>
            <person name="Robinson-Rechavi M."/>
            <person name="Bucao C."/>
            <person name="Bouchez O."/>
            <person name="Gislard M."/>
            <person name="Lluch J."/>
            <person name="Milhes M."/>
            <person name="Lampietro C."/>
            <person name="Lopez Roques C."/>
            <person name="Donnadieu C."/>
            <person name="Braasch I."/>
            <person name="Desvignes T."/>
            <person name="Postlethwait J."/>
            <person name="Bobe J."/>
            <person name="Guiguen Y."/>
            <person name="Dirks R."/>
        </authorList>
    </citation>
    <scope>NUCLEOTIDE SEQUENCE</scope>
    <source>
        <strain evidence="10">Tag_6206</strain>
        <tissue evidence="10">Liver</tissue>
    </source>
</reference>
<dbReference type="Gene3D" id="2.60.120.340">
    <property type="entry name" value="Nucleoplasmin core domain"/>
    <property type="match status" value="1"/>
</dbReference>
<comment type="cofactor">
    <cofactor evidence="1">
        <name>pyridoxal 5'-phosphate</name>
        <dbReference type="ChEBI" id="CHEBI:597326"/>
    </cofactor>
</comment>
<feature type="domain" description="Aminotransferase class I/classII large" evidence="8">
    <location>
        <begin position="139"/>
        <end position="504"/>
    </location>
</feature>
<evidence type="ECO:0000256" key="4">
    <source>
        <dbReference type="ARBA" id="ARBA00012753"/>
    </source>
</evidence>
<accession>A0A9D3M108</accession>
<protein>
    <recommendedName>
        <fullName evidence="4">aspartate transaminase</fullName>
        <ecNumber evidence="4">2.6.1.1</ecNumber>
    </recommendedName>
</protein>
<evidence type="ECO:0000313" key="10">
    <source>
        <dbReference type="EMBL" id="KAG5840605.1"/>
    </source>
</evidence>
<dbReference type="InterPro" id="IPR015421">
    <property type="entry name" value="PyrdxlP-dep_Trfase_major"/>
</dbReference>
<evidence type="ECO:0000259" key="8">
    <source>
        <dbReference type="Pfam" id="PF00155"/>
    </source>
</evidence>
<evidence type="ECO:0000256" key="1">
    <source>
        <dbReference type="ARBA" id="ARBA00001933"/>
    </source>
</evidence>
<evidence type="ECO:0000256" key="6">
    <source>
        <dbReference type="ARBA" id="ARBA00022679"/>
    </source>
</evidence>
<dbReference type="EC" id="2.6.1.1" evidence="4"/>
<dbReference type="Gene3D" id="3.40.640.10">
    <property type="entry name" value="Type I PLP-dependent aspartate aminotransferase-like (Major domain)"/>
    <property type="match status" value="1"/>
</dbReference>
<keyword evidence="11" id="KW-1185">Reference proteome</keyword>
<sequence length="512" mass="56992">MYSFNDSIASSGTDTVCVLWGCEVSSMKRTAVFEVEDDLLEHQFFIRTICLSAEANEEMHVVEVQDKMLGRSHPVPIATLRPHCLPMVSFSGFELMPPVTFNLRSGQGPVFICGQHVTLEMDEEEEDIVFSKTSTPYAEYLNEDGKAFVLPLIRKIKQQITSDPTLSSEYPPCLGLPEFTRRATELALGNDCCAIVENRVLGVQTVGCTGAVRLGAELLKRWYSLSAEWRGPVYLSSPCDERLAGVFEAVGILDVREYRYWDAELRGVSAEHMLEDLEAAPELSVIVLSAPGHCPTGADLSQKDWKLVAEVMVRRRLLPFFLMPTQGLCLGDPGQDSWPLRHCASVGMELICAQAFSHNFGLYGERVGHLLLVLRQNSTLLAVQSQAERLVRTLWSRPPVGGARVVATVLSNPAHLVEWHEGVRTAVERCMLVRERLREKLRILGTPGCWDHLTQQGGVYCCTGLNAQQVEYLSKRRHIYLLPNGCLNVSCINNLNLDYVAESINLALTSLP</sequence>
<keyword evidence="6" id="KW-0808">Transferase</keyword>